<dbReference type="RefSeq" id="XP_003650945.1">
    <property type="nucleotide sequence ID" value="XM_003650897.1"/>
</dbReference>
<keyword evidence="3" id="KW-1185">Reference proteome</keyword>
<dbReference type="InterPro" id="IPR025533">
    <property type="entry name" value="DUF4419"/>
</dbReference>
<dbReference type="AlphaFoldDB" id="G2QV11"/>
<evidence type="ECO:0000313" key="3">
    <source>
        <dbReference type="Proteomes" id="UP000008181"/>
    </source>
</evidence>
<dbReference type="PANTHER" id="PTHR31252:SF11">
    <property type="entry name" value="DUF4419 DOMAIN-CONTAINING PROTEIN"/>
    <property type="match status" value="1"/>
</dbReference>
<accession>G2QV11</accession>
<keyword evidence="1" id="KW-0732">Signal</keyword>
<dbReference type="EMBL" id="CP003009">
    <property type="protein sequence ID" value="AEO64609.1"/>
    <property type="molecule type" value="Genomic_DNA"/>
</dbReference>
<organism evidence="2 3">
    <name type="scientific">Thermothielavioides terrestris (strain ATCC 38088 / NRRL 8126)</name>
    <name type="common">Thielavia terrestris</name>
    <dbReference type="NCBI Taxonomy" id="578455"/>
    <lineage>
        <taxon>Eukaryota</taxon>
        <taxon>Fungi</taxon>
        <taxon>Dikarya</taxon>
        <taxon>Ascomycota</taxon>
        <taxon>Pezizomycotina</taxon>
        <taxon>Sordariomycetes</taxon>
        <taxon>Sordariomycetidae</taxon>
        <taxon>Sordariales</taxon>
        <taxon>Chaetomiaceae</taxon>
        <taxon>Thermothielavioides</taxon>
        <taxon>Thermothielavioides terrestris</taxon>
    </lineage>
</organism>
<name>G2QV11_THETT</name>
<dbReference type="PANTHER" id="PTHR31252">
    <property type="entry name" value="DUF4419 DOMAIN-CONTAINING PROTEIN"/>
    <property type="match status" value="1"/>
</dbReference>
<evidence type="ECO:0000313" key="2">
    <source>
        <dbReference type="EMBL" id="AEO64609.1"/>
    </source>
</evidence>
<dbReference type="Proteomes" id="UP000008181">
    <property type="component" value="Chromosome 1"/>
</dbReference>
<dbReference type="GeneID" id="11517648"/>
<feature type="chain" id="PRO_5012090536" evidence="1">
    <location>
        <begin position="16"/>
        <end position="421"/>
    </location>
</feature>
<reference evidence="2 3" key="1">
    <citation type="journal article" date="2011" name="Nat. Biotechnol.">
        <title>Comparative genomic analysis of the thermophilic biomass-degrading fungi Myceliophthora thermophila and Thielavia terrestris.</title>
        <authorList>
            <person name="Berka R.M."/>
            <person name="Grigoriev I.V."/>
            <person name="Otillar R."/>
            <person name="Salamov A."/>
            <person name="Grimwood J."/>
            <person name="Reid I."/>
            <person name="Ishmael N."/>
            <person name="John T."/>
            <person name="Darmond C."/>
            <person name="Moisan M.-C."/>
            <person name="Henrissat B."/>
            <person name="Coutinho P.M."/>
            <person name="Lombard V."/>
            <person name="Natvig D.O."/>
            <person name="Lindquist E."/>
            <person name="Schmutz J."/>
            <person name="Lucas S."/>
            <person name="Harris P."/>
            <person name="Powlowski J."/>
            <person name="Bellemare A."/>
            <person name="Taylor D."/>
            <person name="Butler G."/>
            <person name="de Vries R.P."/>
            <person name="Allijn I.E."/>
            <person name="van den Brink J."/>
            <person name="Ushinsky S."/>
            <person name="Storms R."/>
            <person name="Powell A.J."/>
            <person name="Paulsen I.T."/>
            <person name="Elbourne L.D.H."/>
            <person name="Baker S.E."/>
            <person name="Magnuson J."/>
            <person name="LaBoissiere S."/>
            <person name="Clutterbuck A.J."/>
            <person name="Martinez D."/>
            <person name="Wogulis M."/>
            <person name="de Leon A.L."/>
            <person name="Rey M.W."/>
            <person name="Tsang A."/>
        </authorList>
    </citation>
    <scope>NUCLEOTIDE SEQUENCE [LARGE SCALE GENOMIC DNA]</scope>
    <source>
        <strain evidence="3">ATCC 38088 / NRRL 8126</strain>
    </source>
</reference>
<dbReference type="Pfam" id="PF14388">
    <property type="entry name" value="DUF4419"/>
    <property type="match status" value="1"/>
</dbReference>
<dbReference type="OrthoDB" id="9978173at2759"/>
<dbReference type="HOGENOM" id="CLU_037155_3_0_1"/>
<gene>
    <name evidence="2" type="ORF">THITE_2086101</name>
</gene>
<evidence type="ECO:0000256" key="1">
    <source>
        <dbReference type="SAM" id="SignalP"/>
    </source>
</evidence>
<dbReference type="eggNOG" id="ENOG502RPX4">
    <property type="taxonomic scope" value="Eukaryota"/>
</dbReference>
<feature type="signal peptide" evidence="1">
    <location>
        <begin position="1"/>
        <end position="15"/>
    </location>
</feature>
<proteinExistence type="predicted"/>
<sequence length="421" mass="45686">MLLSAALLAFTASAAVVIIPGGGDPKPYNGPAPVTSADAFFRQSAPNEFLNNTAQGDSFIRGAIQAWGEHLHLVVRPDEVWFTILVQLNFYMLSHSADVRPLFTDSTNRTEIYVEDVSWPAILTDFAAAIQAHVKPAWLLDWLVPSFSTSTRADALTAAVLLMGLAKAYFKYVAKLVCGLPSVTLLGTRADWAALLAKLDRLPAFGDEPAAYAARLRPILRRFVASFDDPDAEDTRRFWNQIVSARAAHVCGEPPVYLTGWIGGFYYWNGDGGAFGRPTGRRDALVLDGVEYPMLDLMSPCHLTTVPVGYTTAPLVLRDWDGVKEFPAFVAAGTLGKQITIGPPDGYKEALERSGDNVSLAAVEAEQEHATLRPLSGWMLYGPLEDHNATSSALVEEELQQIQAGIVRFMTGETCGLADAP</sequence>
<protein>
    <submittedName>
        <fullName evidence="2">Uncharacterized protein</fullName>
    </submittedName>
</protein>
<dbReference type="KEGG" id="ttt:THITE_2086101"/>